<dbReference type="InterPro" id="IPR038071">
    <property type="entry name" value="UROD/MetE-like_sf"/>
</dbReference>
<gene>
    <name evidence="1" type="ORF">JOF33_001606</name>
</gene>
<dbReference type="SUPFAM" id="SSF51726">
    <property type="entry name" value="UROD/MetE-like"/>
    <property type="match status" value="1"/>
</dbReference>
<organism evidence="1 2">
    <name type="scientific">Corynebacterium freneyi</name>
    <dbReference type="NCBI Taxonomy" id="134034"/>
    <lineage>
        <taxon>Bacteria</taxon>
        <taxon>Bacillati</taxon>
        <taxon>Actinomycetota</taxon>
        <taxon>Actinomycetes</taxon>
        <taxon>Mycobacteriales</taxon>
        <taxon>Corynebacteriaceae</taxon>
        <taxon>Corynebacterium</taxon>
    </lineage>
</organism>
<evidence type="ECO:0000313" key="1">
    <source>
        <dbReference type="EMBL" id="MBP2332907.1"/>
    </source>
</evidence>
<evidence type="ECO:0008006" key="3">
    <source>
        <dbReference type="Google" id="ProtNLM"/>
    </source>
</evidence>
<reference evidence="1 2" key="1">
    <citation type="submission" date="2021-03" db="EMBL/GenBank/DDBJ databases">
        <title>Sequencing the genomes of 1000 actinobacteria strains.</title>
        <authorList>
            <person name="Klenk H.-P."/>
        </authorList>
    </citation>
    <scope>NUCLEOTIDE SEQUENCE [LARGE SCALE GENOMIC DNA]</scope>
    <source>
        <strain evidence="1 2">DSM 44506</strain>
    </source>
</reference>
<evidence type="ECO:0000313" key="2">
    <source>
        <dbReference type="Proteomes" id="UP001519305"/>
    </source>
</evidence>
<proteinExistence type="predicted"/>
<dbReference type="RefSeq" id="WP_209653424.1">
    <property type="nucleotide sequence ID" value="NZ_CP047357.1"/>
</dbReference>
<name>A0ABS4U8C5_9CORY</name>
<dbReference type="EMBL" id="JAGINY010000001">
    <property type="protein sequence ID" value="MBP2332907.1"/>
    <property type="molecule type" value="Genomic_DNA"/>
</dbReference>
<accession>A0ABS4U8C5</accession>
<keyword evidence="2" id="KW-1185">Reference proteome</keyword>
<dbReference type="Proteomes" id="UP001519305">
    <property type="component" value="Unassembled WGS sequence"/>
</dbReference>
<comment type="caution">
    <text evidence="1">The sequence shown here is derived from an EMBL/GenBank/DDBJ whole genome shotgun (WGS) entry which is preliminary data.</text>
</comment>
<protein>
    <recommendedName>
        <fullName evidence="3">Methionine synthase</fullName>
    </recommendedName>
</protein>
<sequence>MTAFSGLGPLPGTDVRAAAEILAGECGATPHLPILADRGLGADAIGRTGAILADLSMDVGPRSWRVADRPGAAASLAADHLERDLDVCEEFWGATPETVTVPVVGPWTLAASIELADGHRMLVDRGAVSYLAAALAEGLAAHIADVRRRFGAEVAVVMHEPAAPAIAAGLVEAAVAGTSLPAVGYREMAAQWRVLTAEGSGLPDIAIAVPGLVARTSGEGPRPPSLEKALLESGAARIALPIGAIRGSATLDEVGRLRAAGLDLLFGAVPAVPGATDEHTGAYLEPEARDIAERVARLWDELSFPRADLVDHVGVTVDRGFVGAPASWIAPAYAAGRRTAELISRAAGDL</sequence>